<organism evidence="1 2">
    <name type="scientific">Staphylotrichum longicolle</name>
    <dbReference type="NCBI Taxonomy" id="669026"/>
    <lineage>
        <taxon>Eukaryota</taxon>
        <taxon>Fungi</taxon>
        <taxon>Dikarya</taxon>
        <taxon>Ascomycota</taxon>
        <taxon>Pezizomycotina</taxon>
        <taxon>Sordariomycetes</taxon>
        <taxon>Sordariomycetidae</taxon>
        <taxon>Sordariales</taxon>
        <taxon>Chaetomiaceae</taxon>
        <taxon>Staphylotrichum</taxon>
    </lineage>
</organism>
<dbReference type="EMBL" id="JAHCVI010000001">
    <property type="protein sequence ID" value="KAG7293983.1"/>
    <property type="molecule type" value="Genomic_DNA"/>
</dbReference>
<keyword evidence="2" id="KW-1185">Reference proteome</keyword>
<evidence type="ECO:0000313" key="2">
    <source>
        <dbReference type="Proteomes" id="UP001197093"/>
    </source>
</evidence>
<dbReference type="AlphaFoldDB" id="A0AAD4F5P5"/>
<dbReference type="Proteomes" id="UP001197093">
    <property type="component" value="Unassembled WGS sequence"/>
</dbReference>
<sequence length="84" mass="9181">MAETKALGEIDFDTALATCGLVAGNRWSNGFFSSDGSGAISVERPDDGILREPQYFFQLPAIYHPCSNDDLEMAHLLLAGEDDW</sequence>
<comment type="caution">
    <text evidence="1">The sequence shown here is derived from an EMBL/GenBank/DDBJ whole genome shotgun (WGS) entry which is preliminary data.</text>
</comment>
<proteinExistence type="predicted"/>
<evidence type="ECO:0000313" key="1">
    <source>
        <dbReference type="EMBL" id="KAG7293983.1"/>
    </source>
</evidence>
<protein>
    <submittedName>
        <fullName evidence="1">Uncharacterized protein</fullName>
    </submittedName>
</protein>
<name>A0AAD4F5P5_9PEZI</name>
<gene>
    <name evidence="1" type="ORF">NEMBOFW57_004044</name>
</gene>
<accession>A0AAD4F5P5</accession>
<reference evidence="1" key="1">
    <citation type="submission" date="2023-02" db="EMBL/GenBank/DDBJ databases">
        <authorList>
            <person name="Palmer J.M."/>
        </authorList>
    </citation>
    <scope>NUCLEOTIDE SEQUENCE</scope>
    <source>
        <strain evidence="1">FW57</strain>
    </source>
</reference>